<evidence type="ECO:0000313" key="2">
    <source>
        <dbReference type="Proteomes" id="UP000653692"/>
    </source>
</evidence>
<reference evidence="1" key="1">
    <citation type="journal article" date="2020" name="ISME J.">
        <title>Gammaproteobacteria mediating utilization of methyl-, sulfur- and petroleum organic compounds in deep ocean hydrothermal plumes.</title>
        <authorList>
            <person name="Zhou Z."/>
            <person name="Liu Y."/>
            <person name="Pan J."/>
            <person name="Cron B.R."/>
            <person name="Toner B.M."/>
            <person name="Anantharaman K."/>
            <person name="Breier J.A."/>
            <person name="Dick G.J."/>
            <person name="Li M."/>
        </authorList>
    </citation>
    <scope>NUCLEOTIDE SEQUENCE</scope>
    <source>
        <strain evidence="1">SZUA-1476</strain>
    </source>
</reference>
<gene>
    <name evidence="1" type="ORF">EYH24_08070</name>
</gene>
<proteinExistence type="predicted"/>
<sequence>MKGVLVVITMLIIAGLMTAWTYNEAEKKVVVLKATFRMGGVTYEGYEMQGDTLVFKFKRTGDFFTQAIVEKEVKAEVDEFPAKVVMEVDTNGNVKRYNAELVSDDGNEKIYKASEL</sequence>
<comment type="caution">
    <text evidence="1">The sequence shown here is derived from an EMBL/GenBank/DDBJ whole genome shotgun (WGS) entry which is preliminary data.</text>
</comment>
<dbReference type="EMBL" id="DQUR01000274">
    <property type="protein sequence ID" value="HIP89837.1"/>
    <property type="molecule type" value="Genomic_DNA"/>
</dbReference>
<protein>
    <submittedName>
        <fullName evidence="1">Uncharacterized protein</fullName>
    </submittedName>
</protein>
<dbReference type="Proteomes" id="UP000653692">
    <property type="component" value="Unassembled WGS sequence"/>
</dbReference>
<dbReference type="AlphaFoldDB" id="A0A832ZG51"/>
<accession>A0A832ZG51</accession>
<evidence type="ECO:0000313" key="1">
    <source>
        <dbReference type="EMBL" id="HIP89837.1"/>
    </source>
</evidence>
<organism evidence="1 2">
    <name type="scientific">Thermococcus paralvinellae</name>
    <dbReference type="NCBI Taxonomy" id="582419"/>
    <lineage>
        <taxon>Archaea</taxon>
        <taxon>Methanobacteriati</taxon>
        <taxon>Methanobacteriota</taxon>
        <taxon>Thermococci</taxon>
        <taxon>Thermococcales</taxon>
        <taxon>Thermococcaceae</taxon>
        <taxon>Thermococcus</taxon>
    </lineage>
</organism>
<name>A0A832ZG51_9EURY</name>